<dbReference type="GO" id="GO:0042276">
    <property type="term" value="P:error-prone translesion synthesis"/>
    <property type="evidence" value="ECO:0007669"/>
    <property type="project" value="InterPro"/>
</dbReference>
<sequence>QQQQGQPLEWVRVFVQEYRRGGQGGGGGGGGGEAEYTRNFVVSTYKVVWRRFQKLPATQRHFYEIIRSDRPCHMYFDLEYSRGANPGVDGDGMVYEVVRLLGRLMSETW</sequence>
<dbReference type="GO" id="GO:0006264">
    <property type="term" value="P:mitochondrial DNA replication"/>
    <property type="evidence" value="ECO:0007669"/>
    <property type="project" value="TreeGrafter"/>
</dbReference>
<comment type="catalytic activity">
    <reaction evidence="4">
        <text>DNA(n) + a 2'-deoxyribonucleoside 5'-triphosphate = DNA(n+1) + diphosphate</text>
        <dbReference type="Rhea" id="RHEA:22508"/>
        <dbReference type="Rhea" id="RHEA-COMP:17339"/>
        <dbReference type="Rhea" id="RHEA-COMP:17340"/>
        <dbReference type="ChEBI" id="CHEBI:33019"/>
        <dbReference type="ChEBI" id="CHEBI:61560"/>
        <dbReference type="ChEBI" id="CHEBI:173112"/>
        <dbReference type="EC" id="2.7.7.7"/>
    </reaction>
    <physiologicalReaction direction="left-to-right" evidence="4">
        <dbReference type="Rhea" id="RHEA:22509"/>
    </physiologicalReaction>
</comment>
<dbReference type="InterPro" id="IPR044917">
    <property type="entry name" value="PRIMPOL"/>
</dbReference>
<name>A0AAD3HTT9_9CHLO</name>
<evidence type="ECO:0000313" key="6">
    <source>
        <dbReference type="Proteomes" id="UP001054857"/>
    </source>
</evidence>
<comment type="caution">
    <text evidence="5">The sequence shown here is derived from an EMBL/GenBank/DDBJ whole genome shotgun (WGS) entry which is preliminary data.</text>
</comment>
<dbReference type="PANTHER" id="PTHR31399:SF0">
    <property type="entry name" value="DNA-DIRECTED PRIMASE_POLYMERASE PROTEIN"/>
    <property type="match status" value="1"/>
</dbReference>
<dbReference type="AlphaFoldDB" id="A0AAD3HTT9"/>
<dbReference type="GO" id="GO:0003887">
    <property type="term" value="F:DNA-directed DNA polymerase activity"/>
    <property type="evidence" value="ECO:0007669"/>
    <property type="project" value="UniProtKB-EC"/>
</dbReference>
<organism evidence="5 6">
    <name type="scientific">Astrephomene gubernaculifera</name>
    <dbReference type="NCBI Taxonomy" id="47775"/>
    <lineage>
        <taxon>Eukaryota</taxon>
        <taxon>Viridiplantae</taxon>
        <taxon>Chlorophyta</taxon>
        <taxon>core chlorophytes</taxon>
        <taxon>Chlorophyceae</taxon>
        <taxon>CS clade</taxon>
        <taxon>Chlamydomonadales</taxon>
        <taxon>Astrephomenaceae</taxon>
        <taxon>Astrephomene</taxon>
    </lineage>
</organism>
<dbReference type="EMBL" id="BMAR01000062">
    <property type="protein sequence ID" value="GFR52370.1"/>
    <property type="molecule type" value="Genomic_DNA"/>
</dbReference>
<dbReference type="PANTHER" id="PTHR31399">
    <property type="entry name" value="DNA-DIRECTED PRIMASE / POLYMERASE PROTEIN"/>
    <property type="match status" value="1"/>
</dbReference>
<feature type="non-terminal residue" evidence="5">
    <location>
        <position position="1"/>
    </location>
</feature>
<gene>
    <name evidence="5" type="ORF">Agub_g14929</name>
</gene>
<protein>
    <recommendedName>
        <fullName evidence="1">DNA-directed primase/polymerase protein</fullName>
        <ecNumber evidence="3">2.7.7.102</ecNumber>
    </recommendedName>
</protein>
<dbReference type="GO" id="GO:0031297">
    <property type="term" value="P:replication fork processing"/>
    <property type="evidence" value="ECO:0007669"/>
    <property type="project" value="TreeGrafter"/>
</dbReference>
<evidence type="ECO:0000256" key="2">
    <source>
        <dbReference type="ARBA" id="ARBA00044677"/>
    </source>
</evidence>
<evidence type="ECO:0000256" key="4">
    <source>
        <dbReference type="ARBA" id="ARBA00047303"/>
    </source>
</evidence>
<dbReference type="EC" id="2.7.7.102" evidence="3"/>
<dbReference type="GO" id="GO:0005759">
    <property type="term" value="C:mitochondrial matrix"/>
    <property type="evidence" value="ECO:0007669"/>
    <property type="project" value="TreeGrafter"/>
</dbReference>
<dbReference type="GO" id="GO:0003682">
    <property type="term" value="F:chromatin binding"/>
    <property type="evidence" value="ECO:0007669"/>
    <property type="project" value="TreeGrafter"/>
</dbReference>
<proteinExistence type="predicted"/>
<dbReference type="GO" id="GO:0005634">
    <property type="term" value="C:nucleus"/>
    <property type="evidence" value="ECO:0007669"/>
    <property type="project" value="TreeGrafter"/>
</dbReference>
<evidence type="ECO:0000313" key="5">
    <source>
        <dbReference type="EMBL" id="GFR52370.1"/>
    </source>
</evidence>
<evidence type="ECO:0000256" key="1">
    <source>
        <dbReference type="ARBA" id="ARBA00026139"/>
    </source>
</evidence>
<accession>A0AAD3HTT9</accession>
<reference evidence="5 6" key="1">
    <citation type="journal article" date="2021" name="Sci. Rep.">
        <title>Genome sequencing of the multicellular alga Astrephomene provides insights into convergent evolution of germ-soma differentiation.</title>
        <authorList>
            <person name="Yamashita S."/>
            <person name="Yamamoto K."/>
            <person name="Matsuzaki R."/>
            <person name="Suzuki S."/>
            <person name="Yamaguchi H."/>
            <person name="Hirooka S."/>
            <person name="Minakuchi Y."/>
            <person name="Miyagishima S."/>
            <person name="Kawachi M."/>
            <person name="Toyoda A."/>
            <person name="Nozaki H."/>
        </authorList>
    </citation>
    <scope>NUCLEOTIDE SEQUENCE [LARGE SCALE GENOMIC DNA]</scope>
    <source>
        <strain evidence="5 6">NIES-4017</strain>
    </source>
</reference>
<comment type="catalytic activity">
    <reaction evidence="2">
        <text>ssDNA + n NTP = ssDNA/pppN(pN)n-1 hybrid + (n-1) diphosphate.</text>
        <dbReference type="EC" id="2.7.7.102"/>
    </reaction>
</comment>
<dbReference type="Proteomes" id="UP001054857">
    <property type="component" value="Unassembled WGS sequence"/>
</dbReference>
<keyword evidence="6" id="KW-1185">Reference proteome</keyword>
<dbReference type="GO" id="GO:0009411">
    <property type="term" value="P:response to UV"/>
    <property type="evidence" value="ECO:0007669"/>
    <property type="project" value="TreeGrafter"/>
</dbReference>
<evidence type="ECO:0000256" key="3">
    <source>
        <dbReference type="ARBA" id="ARBA00044768"/>
    </source>
</evidence>
<feature type="non-terminal residue" evidence="5">
    <location>
        <position position="109"/>
    </location>
</feature>